<dbReference type="NCBIfam" id="TIGR03696">
    <property type="entry name" value="Rhs_assc_core"/>
    <property type="match status" value="1"/>
</dbReference>
<dbReference type="PANTHER" id="PTHR32305:SF15">
    <property type="entry name" value="PROTEIN RHSA-RELATED"/>
    <property type="match status" value="1"/>
</dbReference>
<sequence>MSATTPSYTGNVSEWTWQHAGRDENTYAFAYDSFARLTDTRHYEAGALTDRFAEKGLTYDANGNLRTLMRTGNGLTLNDLEYSYTGNRIASIADAGAVYDYGYDANGNMTHDGANDLDITYNCLNMIQKVEKKGTLSANYSYLADSTKLSATEPGGDGLYYSGSLVYGKRDGKLSLESAGFNGGRFVVTSNGIQTHLFVTDHLGSVRAVVDPASGEATETDDYYPFGLRWEDAEALISDNRYRYNGKEEQVFVGIPYVDFGFRMMDPEFRIGWNTADPKSEKYSGSSPYIYCGNDPIGNIDPDGSVYDKYYNSLGYLMYDTGKGDKTYVIRAAGYERDFRVNSISEQAAIDTENAIRQGNLSGPHMQNIMEIESVPTLKKMRNTIKDDGTGGDSDNNNREYGGIVNHEGQIANVSQGEVRESGKHASVSINPKGARSVYHSHPSGSKNLGPLKGSSRFPSRQDHKSIGTATGYLFQMRTKEIIVFDNKKIEAIVSFSILEDLYK</sequence>
<dbReference type="EMBL" id="AP019736">
    <property type="protein sequence ID" value="BBL07626.1"/>
    <property type="molecule type" value="Genomic_DNA"/>
</dbReference>
<dbReference type="InterPro" id="IPR056823">
    <property type="entry name" value="TEN-like_YD-shell"/>
</dbReference>
<evidence type="ECO:0000256" key="2">
    <source>
        <dbReference type="SAM" id="MobiDB-lite"/>
    </source>
</evidence>
<keyword evidence="5" id="KW-1185">Reference proteome</keyword>
<name>A0A4Y1X590_9BACT</name>
<reference evidence="5" key="1">
    <citation type="submission" date="2019-06" db="EMBL/GenBank/DDBJ databases">
        <title>Alistipes onderdonkii subsp. vulgaris subsp. nov., Alistipes dispar sp. nov. and Alistipes communis sp. nov., isolated from human faeces, and creation of Alistipes onderdonkii subsp. onderdonkii subsp. nov.</title>
        <authorList>
            <person name="Sakamoto M."/>
            <person name="Ikeyama N."/>
            <person name="Ogata Y."/>
            <person name="Suda W."/>
            <person name="Iino T."/>
            <person name="Hattori M."/>
            <person name="Ohkuma M."/>
        </authorList>
    </citation>
    <scope>NUCLEOTIDE SEQUENCE [LARGE SCALE GENOMIC DNA]</scope>
    <source>
        <strain evidence="5">5CPEGH6</strain>
    </source>
</reference>
<evidence type="ECO:0000259" key="3">
    <source>
        <dbReference type="Pfam" id="PF25023"/>
    </source>
</evidence>
<dbReference type="Pfam" id="PF25023">
    <property type="entry name" value="TEN_YD-shell"/>
    <property type="match status" value="1"/>
</dbReference>
<protein>
    <recommendedName>
        <fullName evidence="3">Teneurin-like YD-shell domain-containing protein</fullName>
    </recommendedName>
</protein>
<dbReference type="InterPro" id="IPR022385">
    <property type="entry name" value="Rhs_assc_core"/>
</dbReference>
<proteinExistence type="predicted"/>
<keyword evidence="1" id="KW-0677">Repeat</keyword>
<gene>
    <name evidence="4" type="ORF">A5CPEGH6_22640</name>
</gene>
<evidence type="ECO:0000256" key="1">
    <source>
        <dbReference type="ARBA" id="ARBA00022737"/>
    </source>
</evidence>
<evidence type="ECO:0000313" key="5">
    <source>
        <dbReference type="Proteomes" id="UP000319374"/>
    </source>
</evidence>
<evidence type="ECO:0000313" key="4">
    <source>
        <dbReference type="EMBL" id="BBL07626.1"/>
    </source>
</evidence>
<dbReference type="AlphaFoldDB" id="A0A4Y1X590"/>
<accession>A0A4Y1X590</accession>
<feature type="region of interest" description="Disordered" evidence="2">
    <location>
        <begin position="419"/>
        <end position="465"/>
    </location>
</feature>
<dbReference type="KEGG" id="ada:A5CPEGH6_22640"/>
<dbReference type="PANTHER" id="PTHR32305">
    <property type="match status" value="1"/>
</dbReference>
<organism evidence="4 5">
    <name type="scientific">Alistipes dispar</name>
    <dbReference type="NCBI Taxonomy" id="2585119"/>
    <lineage>
        <taxon>Bacteria</taxon>
        <taxon>Pseudomonadati</taxon>
        <taxon>Bacteroidota</taxon>
        <taxon>Bacteroidia</taxon>
        <taxon>Bacteroidales</taxon>
        <taxon>Rikenellaceae</taxon>
        <taxon>Alistipes</taxon>
    </lineage>
</organism>
<dbReference type="Proteomes" id="UP000319374">
    <property type="component" value="Chromosome"/>
</dbReference>
<dbReference type="InterPro" id="IPR050708">
    <property type="entry name" value="T6SS_VgrG/RHS"/>
</dbReference>
<dbReference type="Gene3D" id="2.180.10.10">
    <property type="entry name" value="RHS repeat-associated core"/>
    <property type="match status" value="1"/>
</dbReference>
<feature type="domain" description="Teneurin-like YD-shell" evidence="3">
    <location>
        <begin position="9"/>
        <end position="232"/>
    </location>
</feature>